<comment type="caution">
    <text evidence="3">The sequence shown here is derived from an EMBL/GenBank/DDBJ whole genome shotgun (WGS) entry which is preliminary data.</text>
</comment>
<evidence type="ECO:0000256" key="1">
    <source>
        <dbReference type="SAM" id="MobiDB-lite"/>
    </source>
</evidence>
<organism evidence="3 4">
    <name type="scientific">Natronolimnobius baerhuensis</name>
    <dbReference type="NCBI Taxonomy" id="253108"/>
    <lineage>
        <taxon>Archaea</taxon>
        <taxon>Methanobacteriati</taxon>
        <taxon>Methanobacteriota</taxon>
        <taxon>Stenosarchaea group</taxon>
        <taxon>Halobacteria</taxon>
        <taxon>Halobacteriales</taxon>
        <taxon>Natrialbaceae</taxon>
        <taxon>Natronolimnobius</taxon>
    </lineage>
</organism>
<keyword evidence="4" id="KW-1185">Reference proteome</keyword>
<gene>
    <name evidence="3" type="ORF">B2G88_11080</name>
</gene>
<dbReference type="EMBL" id="MWPH01000002">
    <property type="protein sequence ID" value="OVE84903.1"/>
    <property type="molecule type" value="Genomic_DNA"/>
</dbReference>
<reference evidence="3 4" key="1">
    <citation type="submission" date="2017-02" db="EMBL/GenBank/DDBJ databases">
        <title>Natronthermophilus aegyptiacus gen. nov.,sp. nov., an aerobic, extremely halophilic alkalithermophilic archaeon isolated from the athalassohaline Wadi An Natrun, Egypt.</title>
        <authorList>
            <person name="Zhao B."/>
        </authorList>
    </citation>
    <scope>NUCLEOTIDE SEQUENCE [LARGE SCALE GENOMIC DNA]</scope>
    <source>
        <strain evidence="3 4">CGMCC 1.3597</strain>
    </source>
</reference>
<evidence type="ECO:0000313" key="3">
    <source>
        <dbReference type="EMBL" id="OVE84903.1"/>
    </source>
</evidence>
<name>A0A202E9F7_9EURY</name>
<dbReference type="RefSeq" id="WP_087714789.1">
    <property type="nucleotide sequence ID" value="NZ_MWPH01000002.1"/>
</dbReference>
<accession>A0A202E9F7</accession>
<proteinExistence type="predicted"/>
<feature type="compositionally biased region" description="Low complexity" evidence="1">
    <location>
        <begin position="59"/>
        <end position="69"/>
    </location>
</feature>
<feature type="transmembrane region" description="Helical" evidence="2">
    <location>
        <begin position="12"/>
        <end position="31"/>
    </location>
</feature>
<protein>
    <submittedName>
        <fullName evidence="3">Uncharacterized protein</fullName>
    </submittedName>
</protein>
<dbReference type="Proteomes" id="UP000196084">
    <property type="component" value="Unassembled WGS sequence"/>
</dbReference>
<evidence type="ECO:0000313" key="4">
    <source>
        <dbReference type="Proteomes" id="UP000196084"/>
    </source>
</evidence>
<feature type="compositionally biased region" description="Acidic residues" evidence="1">
    <location>
        <begin position="73"/>
        <end position="82"/>
    </location>
</feature>
<dbReference type="AlphaFoldDB" id="A0A202E9F7"/>
<keyword evidence="2" id="KW-1133">Transmembrane helix</keyword>
<evidence type="ECO:0000256" key="2">
    <source>
        <dbReference type="SAM" id="Phobius"/>
    </source>
</evidence>
<feature type="region of interest" description="Disordered" evidence="1">
    <location>
        <begin position="54"/>
        <end position="82"/>
    </location>
</feature>
<sequence>MTTETERQRDLLSMLVAIQFTLFIILIPWAWPLLAVPVLVTIHVLRAEYHRRLAEHESGSTTGAPSSATQNLESDDDSLTEQ</sequence>
<keyword evidence="2" id="KW-0812">Transmembrane</keyword>
<keyword evidence="2" id="KW-0472">Membrane</keyword>
<dbReference type="OrthoDB" id="168521at2157"/>